<feature type="transmembrane region" description="Helical" evidence="7">
    <location>
        <begin position="212"/>
        <end position="236"/>
    </location>
</feature>
<evidence type="ECO:0000256" key="5">
    <source>
        <dbReference type="ARBA" id="ARBA00038359"/>
    </source>
</evidence>
<accession>A0A7T7BLE1</accession>
<feature type="transmembrane region" description="Helical" evidence="7">
    <location>
        <begin position="54"/>
        <end position="78"/>
    </location>
</feature>
<keyword evidence="3 7" id="KW-1133">Transmembrane helix</keyword>
<dbReference type="RefSeq" id="XP_014533133.2">
    <property type="nucleotide sequence ID" value="XM_014677647.2"/>
</dbReference>
<feature type="domain" description="Rhodopsin" evidence="8">
    <location>
        <begin position="38"/>
        <end position="275"/>
    </location>
</feature>
<feature type="transmembrane region" description="Helical" evidence="7">
    <location>
        <begin position="98"/>
        <end position="119"/>
    </location>
</feature>
<evidence type="ECO:0000256" key="6">
    <source>
        <dbReference type="SAM" id="MobiDB-lite"/>
    </source>
</evidence>
<evidence type="ECO:0000313" key="10">
    <source>
        <dbReference type="Proteomes" id="UP000595662"/>
    </source>
</evidence>
<feature type="region of interest" description="Disordered" evidence="6">
    <location>
        <begin position="318"/>
        <end position="339"/>
    </location>
</feature>
<dbReference type="Pfam" id="PF20684">
    <property type="entry name" value="Fung_rhodopsin"/>
    <property type="match status" value="1"/>
</dbReference>
<feature type="compositionally biased region" description="Polar residues" evidence="6">
    <location>
        <begin position="322"/>
        <end position="339"/>
    </location>
</feature>
<comment type="similarity">
    <text evidence="5">Belongs to the SAT4 family.</text>
</comment>
<dbReference type="KEGG" id="pdp:PDIP_59070"/>
<dbReference type="GO" id="GO:0016020">
    <property type="term" value="C:membrane"/>
    <property type="evidence" value="ECO:0007669"/>
    <property type="project" value="UniProtKB-SubCell"/>
</dbReference>
<dbReference type="PANTHER" id="PTHR33048:SF47">
    <property type="entry name" value="INTEGRAL MEMBRANE PROTEIN-RELATED"/>
    <property type="match status" value="1"/>
</dbReference>
<dbReference type="GeneID" id="26234223"/>
<dbReference type="EMBL" id="CP060776">
    <property type="protein sequence ID" value="QQK44089.1"/>
    <property type="molecule type" value="Genomic_DNA"/>
</dbReference>
<dbReference type="Proteomes" id="UP000595662">
    <property type="component" value="Chromosome 3"/>
</dbReference>
<dbReference type="PANTHER" id="PTHR33048">
    <property type="entry name" value="PTH11-LIKE INTEGRAL MEMBRANE PROTEIN (AFU_ORTHOLOGUE AFUA_5G11245)"/>
    <property type="match status" value="1"/>
</dbReference>
<evidence type="ECO:0000313" key="9">
    <source>
        <dbReference type="EMBL" id="QQK44089.1"/>
    </source>
</evidence>
<evidence type="ECO:0000256" key="4">
    <source>
        <dbReference type="ARBA" id="ARBA00023136"/>
    </source>
</evidence>
<evidence type="ECO:0000256" key="7">
    <source>
        <dbReference type="SAM" id="Phobius"/>
    </source>
</evidence>
<feature type="transmembrane region" description="Helical" evidence="7">
    <location>
        <begin position="176"/>
        <end position="200"/>
    </location>
</feature>
<protein>
    <submittedName>
        <fullName evidence="9">Integral membrane protein</fullName>
    </submittedName>
</protein>
<dbReference type="InterPro" id="IPR049326">
    <property type="entry name" value="Rhodopsin_dom_fungi"/>
</dbReference>
<gene>
    <name evidence="9" type="ORF">Pdw03_7990</name>
</gene>
<sequence>MADSVAQNIHGYDHDNLRHVVITSTCFAFILSTAAVGFRIISRAINGSGLFLDDWLIILALIFEYGISIAGVVLLYNGLGTHIVELSPEQVVTYLKTLFTGSILYTGCIASIKLSILMLYRRLFPVKTMKFAVHVVSLIVTIWASCGILAGCFACIPTEKLWHPMLEGGCIDLSKFYYGLQVPNIATDAIILLMPMHIVWNLPIAKAQKLGLSGIFILGFLALIFDIIRLVVLIQLSTQGEDITYNQVPASVWTCIEPAVGIVAACLSNMRPLFKVMHTKVWSRLSGRCAPSTSNNSDSKINEKRNWLRQTLSPTSGGGLFPSSSGDLNQPPTHNQSTV</sequence>
<keyword evidence="4 7" id="KW-0472">Membrane</keyword>
<feature type="transmembrane region" description="Helical" evidence="7">
    <location>
        <begin position="20"/>
        <end position="42"/>
    </location>
</feature>
<keyword evidence="2 7" id="KW-0812">Transmembrane</keyword>
<dbReference type="VEuPathDB" id="FungiDB:PDIP_59070"/>
<evidence type="ECO:0000256" key="2">
    <source>
        <dbReference type="ARBA" id="ARBA00022692"/>
    </source>
</evidence>
<evidence type="ECO:0000256" key="1">
    <source>
        <dbReference type="ARBA" id="ARBA00004141"/>
    </source>
</evidence>
<feature type="transmembrane region" description="Helical" evidence="7">
    <location>
        <begin position="131"/>
        <end position="156"/>
    </location>
</feature>
<dbReference type="AlphaFoldDB" id="A0A7T7BLE1"/>
<comment type="subcellular location">
    <subcellularLocation>
        <location evidence="1">Membrane</location>
        <topology evidence="1">Multi-pass membrane protein</topology>
    </subcellularLocation>
</comment>
<evidence type="ECO:0000256" key="3">
    <source>
        <dbReference type="ARBA" id="ARBA00022989"/>
    </source>
</evidence>
<organism evidence="9 10">
    <name type="scientific">Penicillium digitatum</name>
    <name type="common">Green mold</name>
    <dbReference type="NCBI Taxonomy" id="36651"/>
    <lineage>
        <taxon>Eukaryota</taxon>
        <taxon>Fungi</taxon>
        <taxon>Dikarya</taxon>
        <taxon>Ascomycota</taxon>
        <taxon>Pezizomycotina</taxon>
        <taxon>Eurotiomycetes</taxon>
        <taxon>Eurotiomycetidae</taxon>
        <taxon>Eurotiales</taxon>
        <taxon>Aspergillaceae</taxon>
        <taxon>Penicillium</taxon>
    </lineage>
</organism>
<name>A0A7T7BLE1_PENDI</name>
<reference evidence="9 10" key="1">
    <citation type="submission" date="2020-08" db="EMBL/GenBank/DDBJ databases">
        <title>The completed genome sequence of the pathogenic ascomycete fungus Penicillium digitatum.</title>
        <authorList>
            <person name="Wang M."/>
        </authorList>
    </citation>
    <scope>NUCLEOTIDE SEQUENCE [LARGE SCALE GENOMIC DNA]</scope>
    <source>
        <strain evidence="9 10">PdW03</strain>
    </source>
</reference>
<evidence type="ECO:0000259" key="8">
    <source>
        <dbReference type="Pfam" id="PF20684"/>
    </source>
</evidence>
<proteinExistence type="inferred from homology"/>
<dbReference type="InterPro" id="IPR052337">
    <property type="entry name" value="SAT4-like"/>
</dbReference>
<feature type="transmembrane region" description="Helical" evidence="7">
    <location>
        <begin position="248"/>
        <end position="267"/>
    </location>
</feature>